<accession>A0A1I8FCM8</accession>
<dbReference type="Proteomes" id="UP000095280">
    <property type="component" value="Unplaced"/>
</dbReference>
<reference evidence="3" key="1">
    <citation type="submission" date="2016-11" db="UniProtKB">
        <authorList>
            <consortium name="WormBaseParasite"/>
        </authorList>
    </citation>
    <scope>IDENTIFICATION</scope>
</reference>
<name>A0A1I8FCM8_9PLAT</name>
<protein>
    <submittedName>
        <fullName evidence="3">Uncharacterized protein</fullName>
    </submittedName>
</protein>
<evidence type="ECO:0000313" key="2">
    <source>
        <dbReference type="Proteomes" id="UP000095280"/>
    </source>
</evidence>
<dbReference type="AlphaFoldDB" id="A0A1I8FCM8"/>
<sequence>RYSTSYAHVATLPDAHVALLPDCFTSLLYQIASRRYSTRCITSLLYQRLNVALTSMLTSLLYQQASRSYLSQMLTSLLYQRLTLAALPDAQPREGSAALAMPLTRPILLHHAHRSLCPTLVKLRPSPTALSIVSKLKTTTSVLLSTVDQLFFAASVDFIACGCYPQPQVESRLLASQSPSPRGRIPRCHSNSGNARRGYASAGLSESAFAEDANAPTRRHRMTAVAGGRNDSDGLTVETEAAAKDTCVLAPQRATLVQPREPHKPPVSGGSSFSTPLASVAKVNSGLSNQIQEKSPKQPLTTDDKPRRSSTGSVAQGSDSQIPRANAAGPSLRNENQMSQSAAPVQLVKSKLRRIVVVPQSSRQGILAALASNSAGVKSR</sequence>
<dbReference type="WBParaSite" id="maker-unitig_29522-snap-gene-0.1-mRNA-1">
    <property type="protein sequence ID" value="maker-unitig_29522-snap-gene-0.1-mRNA-1"/>
    <property type="gene ID" value="maker-unitig_29522-snap-gene-0.1"/>
</dbReference>
<feature type="compositionally biased region" description="Polar residues" evidence="1">
    <location>
        <begin position="285"/>
        <end position="301"/>
    </location>
</feature>
<feature type="compositionally biased region" description="Polar residues" evidence="1">
    <location>
        <begin position="333"/>
        <end position="343"/>
    </location>
</feature>
<evidence type="ECO:0000256" key="1">
    <source>
        <dbReference type="SAM" id="MobiDB-lite"/>
    </source>
</evidence>
<feature type="region of interest" description="Disordered" evidence="1">
    <location>
        <begin position="174"/>
        <end position="235"/>
    </location>
</feature>
<feature type="region of interest" description="Disordered" evidence="1">
    <location>
        <begin position="255"/>
        <end position="343"/>
    </location>
</feature>
<proteinExistence type="predicted"/>
<organism evidence="2 3">
    <name type="scientific">Macrostomum lignano</name>
    <dbReference type="NCBI Taxonomy" id="282301"/>
    <lineage>
        <taxon>Eukaryota</taxon>
        <taxon>Metazoa</taxon>
        <taxon>Spiralia</taxon>
        <taxon>Lophotrochozoa</taxon>
        <taxon>Platyhelminthes</taxon>
        <taxon>Rhabditophora</taxon>
        <taxon>Macrostomorpha</taxon>
        <taxon>Macrostomida</taxon>
        <taxon>Macrostomidae</taxon>
        <taxon>Macrostomum</taxon>
    </lineage>
</organism>
<feature type="compositionally biased region" description="Polar residues" evidence="1">
    <location>
        <begin position="309"/>
        <end position="323"/>
    </location>
</feature>
<keyword evidence="2" id="KW-1185">Reference proteome</keyword>
<evidence type="ECO:0000313" key="3">
    <source>
        <dbReference type="WBParaSite" id="maker-unitig_29522-snap-gene-0.1-mRNA-1"/>
    </source>
</evidence>